<gene>
    <name evidence="1" type="ORF">N8T08_008078</name>
</gene>
<proteinExistence type="predicted"/>
<dbReference type="Proteomes" id="UP001177260">
    <property type="component" value="Unassembled WGS sequence"/>
</dbReference>
<reference evidence="1 2" key="1">
    <citation type="journal article" date="2023" name="ACS Omega">
        <title>Identification of the Neoaspergillic Acid Biosynthesis Gene Cluster by Establishing an In Vitro CRISPR-Ribonucleoprotein Genetic System in Aspergillus melleus.</title>
        <authorList>
            <person name="Yuan B."/>
            <person name="Grau M.F."/>
            <person name="Murata R.M."/>
            <person name="Torok T."/>
            <person name="Venkateswaran K."/>
            <person name="Stajich J.E."/>
            <person name="Wang C.C.C."/>
        </authorList>
    </citation>
    <scope>NUCLEOTIDE SEQUENCE [LARGE SCALE GENOMIC DNA]</scope>
    <source>
        <strain evidence="1 2">IMV 1140</strain>
    </source>
</reference>
<keyword evidence="2" id="KW-1185">Reference proteome</keyword>
<name>A0ACC3AWS0_9EURO</name>
<sequence length="620" mass="69522">MENTSRFRRPLFTESQRKGLNSSLVRSLRNADPGHALSELDEQAIEAQPADYPLSRGPFGVFPVQTTKFNHSPTSISTDTPGTDSQALMNDLVDPALADAGETTSILDSATFELGVDDVLEDSTVLDHDPISLAGSLLLHDIGSEDSVARLYENYENTHFDALDGPIPFHSFLFPNPQGSRFPGDSWLLLANYRDKVVPLLSPLNPSAKSPWHHLVLPCAMNTMAEMTMGGTTSHARSALLHALLATSASHIQLSSFTSPEDSWNLTSHYYKQRARHDLRRCLQEEASSRIKKAKYKDILMALLSMAILNVFDADADSLLACLLVTEKYISRKGLSKPSLSRKIRLLHHCYAYLRIFNESVVLSDVSTDPFHDLGVALDPVSTAKAPRFRISRWSDTPDFALATVKSIELGHHDLHLEHPARWDLTMYPEIFGIPESFLSLMSHVTRLGNERDLLMSGHLDGPSPNTRDFLLRAKLVEEHICRWDPAQDPESSSQNLPMMLAMQKALLIFFYRRFYDVQTTTLQQEVREVRDLLLTSKTASHNVYMIWPGFIAACEALGSDLQDYYRGWFTDCFRNTGLPSFQVAKSIAESIWTSGRGGQERSLQWPDVVRSSGQRLVLF</sequence>
<comment type="caution">
    <text evidence="1">The sequence shown here is derived from an EMBL/GenBank/DDBJ whole genome shotgun (WGS) entry which is preliminary data.</text>
</comment>
<organism evidence="1 2">
    <name type="scientific">Aspergillus melleus</name>
    <dbReference type="NCBI Taxonomy" id="138277"/>
    <lineage>
        <taxon>Eukaryota</taxon>
        <taxon>Fungi</taxon>
        <taxon>Dikarya</taxon>
        <taxon>Ascomycota</taxon>
        <taxon>Pezizomycotina</taxon>
        <taxon>Eurotiomycetes</taxon>
        <taxon>Eurotiomycetidae</taxon>
        <taxon>Eurotiales</taxon>
        <taxon>Aspergillaceae</taxon>
        <taxon>Aspergillus</taxon>
        <taxon>Aspergillus subgen. Circumdati</taxon>
    </lineage>
</organism>
<protein>
    <submittedName>
        <fullName evidence="1">Uncharacterized protein</fullName>
    </submittedName>
</protein>
<dbReference type="EMBL" id="JAOPJF010000053">
    <property type="protein sequence ID" value="KAK1142152.1"/>
    <property type="molecule type" value="Genomic_DNA"/>
</dbReference>
<evidence type="ECO:0000313" key="1">
    <source>
        <dbReference type="EMBL" id="KAK1142152.1"/>
    </source>
</evidence>
<accession>A0ACC3AWS0</accession>
<evidence type="ECO:0000313" key="2">
    <source>
        <dbReference type="Proteomes" id="UP001177260"/>
    </source>
</evidence>